<evidence type="ECO:0000259" key="2">
    <source>
        <dbReference type="PROSITE" id="PS50086"/>
    </source>
</evidence>
<feature type="region of interest" description="Disordered" evidence="1">
    <location>
        <begin position="1200"/>
        <end position="1570"/>
    </location>
</feature>
<gene>
    <name evidence="3" type="ORF">A4X09_0g1993</name>
</gene>
<feature type="region of interest" description="Disordered" evidence="1">
    <location>
        <begin position="456"/>
        <end position="493"/>
    </location>
</feature>
<feature type="compositionally biased region" description="Low complexity" evidence="1">
    <location>
        <begin position="1559"/>
        <end position="1570"/>
    </location>
</feature>
<feature type="region of interest" description="Disordered" evidence="1">
    <location>
        <begin position="1054"/>
        <end position="1079"/>
    </location>
</feature>
<feature type="compositionally biased region" description="Low complexity" evidence="1">
    <location>
        <begin position="1"/>
        <end position="17"/>
    </location>
</feature>
<reference evidence="3" key="2">
    <citation type="journal article" date="2019" name="IMA Fungus">
        <title>Genome sequencing and comparison of five Tilletia species to identify candidate genes for the detection of regulated species infecting wheat.</title>
        <authorList>
            <person name="Nguyen H.D.T."/>
            <person name="Sultana T."/>
            <person name="Kesanakurti P."/>
            <person name="Hambleton S."/>
        </authorList>
    </citation>
    <scope>NUCLEOTIDE SEQUENCE</scope>
    <source>
        <strain evidence="3">DAOMC 236422</strain>
    </source>
</reference>
<feature type="compositionally biased region" description="Pro residues" evidence="1">
    <location>
        <begin position="1134"/>
        <end position="1143"/>
    </location>
</feature>
<feature type="region of interest" description="Disordered" evidence="1">
    <location>
        <begin position="562"/>
        <end position="623"/>
    </location>
</feature>
<feature type="compositionally biased region" description="Low complexity" evidence="1">
    <location>
        <begin position="459"/>
        <end position="479"/>
    </location>
</feature>
<dbReference type="PANTHER" id="PTHR22957:SF27">
    <property type="entry name" value="TBC1 DOMAIN FAMILY MEMBER 13"/>
    <property type="match status" value="1"/>
</dbReference>
<proteinExistence type="predicted"/>
<feature type="compositionally biased region" description="Low complexity" evidence="1">
    <location>
        <begin position="1521"/>
        <end position="1543"/>
    </location>
</feature>
<dbReference type="PANTHER" id="PTHR22957">
    <property type="entry name" value="TBC1 DOMAIN FAMILY MEMBER GTPASE-ACTIVATING PROTEIN"/>
    <property type="match status" value="1"/>
</dbReference>
<feature type="region of interest" description="Disordered" evidence="1">
    <location>
        <begin position="1106"/>
        <end position="1187"/>
    </location>
</feature>
<feature type="compositionally biased region" description="Polar residues" evidence="1">
    <location>
        <begin position="921"/>
        <end position="930"/>
    </location>
</feature>
<evidence type="ECO:0000256" key="1">
    <source>
        <dbReference type="SAM" id="MobiDB-lite"/>
    </source>
</evidence>
<feature type="compositionally biased region" description="Low complexity" evidence="1">
    <location>
        <begin position="1683"/>
        <end position="1693"/>
    </location>
</feature>
<dbReference type="Gene3D" id="1.10.472.80">
    <property type="entry name" value="Ypt/Rab-GAP domain of gyp1p, domain 3"/>
    <property type="match status" value="1"/>
</dbReference>
<feature type="compositionally biased region" description="Low complexity" evidence="1">
    <location>
        <begin position="1168"/>
        <end position="1181"/>
    </location>
</feature>
<feature type="region of interest" description="Disordered" evidence="1">
    <location>
        <begin position="1604"/>
        <end position="1669"/>
    </location>
</feature>
<feature type="domain" description="Rab-GAP TBC" evidence="2">
    <location>
        <begin position="67"/>
        <end position="753"/>
    </location>
</feature>
<dbReference type="InterPro" id="IPR035969">
    <property type="entry name" value="Rab-GAP_TBC_sf"/>
</dbReference>
<feature type="region of interest" description="Disordered" evidence="1">
    <location>
        <begin position="422"/>
        <end position="442"/>
    </location>
</feature>
<comment type="caution">
    <text evidence="3">The sequence shown here is derived from an EMBL/GenBank/DDBJ whole genome shotgun (WGS) entry which is preliminary data.</text>
</comment>
<accession>A0A8X7T7I3</accession>
<dbReference type="GO" id="GO:0005096">
    <property type="term" value="F:GTPase activator activity"/>
    <property type="evidence" value="ECO:0007669"/>
    <property type="project" value="TreeGrafter"/>
</dbReference>
<feature type="region of interest" description="Disordered" evidence="1">
    <location>
        <begin position="802"/>
        <end position="848"/>
    </location>
</feature>
<feature type="region of interest" description="Disordered" evidence="1">
    <location>
        <begin position="251"/>
        <end position="310"/>
    </location>
</feature>
<feature type="compositionally biased region" description="Polar residues" evidence="1">
    <location>
        <begin position="1122"/>
        <end position="1131"/>
    </location>
</feature>
<feature type="compositionally biased region" description="Low complexity" evidence="1">
    <location>
        <begin position="300"/>
        <end position="309"/>
    </location>
</feature>
<keyword evidence="4" id="KW-1185">Reference proteome</keyword>
<evidence type="ECO:0000313" key="3">
    <source>
        <dbReference type="EMBL" id="KAE8270348.1"/>
    </source>
</evidence>
<dbReference type="PROSITE" id="PS50086">
    <property type="entry name" value="TBC_RABGAP"/>
    <property type="match status" value="1"/>
</dbReference>
<feature type="compositionally biased region" description="Polar residues" evidence="1">
    <location>
        <begin position="342"/>
        <end position="356"/>
    </location>
</feature>
<reference evidence="3" key="1">
    <citation type="submission" date="2016-04" db="EMBL/GenBank/DDBJ databases">
        <authorList>
            <person name="Nguyen H.D."/>
            <person name="Samba Siva P."/>
            <person name="Cullis J."/>
            <person name="Levesque C.A."/>
            <person name="Hambleton S."/>
        </authorList>
    </citation>
    <scope>NUCLEOTIDE SEQUENCE</scope>
    <source>
        <strain evidence="3">DAOMC 236422</strain>
    </source>
</reference>
<feature type="region of interest" description="Disordered" evidence="1">
    <location>
        <begin position="342"/>
        <end position="362"/>
    </location>
</feature>
<feature type="compositionally biased region" description="Basic and acidic residues" evidence="1">
    <location>
        <begin position="1229"/>
        <end position="1249"/>
    </location>
</feature>
<feature type="compositionally biased region" description="Polar residues" evidence="1">
    <location>
        <begin position="562"/>
        <end position="575"/>
    </location>
</feature>
<organism evidence="3 4">
    <name type="scientific">Tilletia walkeri</name>
    <dbReference type="NCBI Taxonomy" id="117179"/>
    <lineage>
        <taxon>Eukaryota</taxon>
        <taxon>Fungi</taxon>
        <taxon>Dikarya</taxon>
        <taxon>Basidiomycota</taxon>
        <taxon>Ustilaginomycotina</taxon>
        <taxon>Exobasidiomycetes</taxon>
        <taxon>Tilletiales</taxon>
        <taxon>Tilletiaceae</taxon>
        <taxon>Tilletia</taxon>
    </lineage>
</organism>
<feature type="region of interest" description="Disordered" evidence="1">
    <location>
        <begin position="1683"/>
        <end position="1734"/>
    </location>
</feature>
<feature type="compositionally biased region" description="Polar residues" evidence="1">
    <location>
        <begin position="962"/>
        <end position="981"/>
    </location>
</feature>
<dbReference type="InterPro" id="IPR000195">
    <property type="entry name" value="Rab-GAP-TBC_dom"/>
</dbReference>
<feature type="compositionally biased region" description="Polar residues" evidence="1">
    <location>
        <begin position="1449"/>
        <end position="1462"/>
    </location>
</feature>
<feature type="compositionally biased region" description="Low complexity" evidence="1">
    <location>
        <begin position="596"/>
        <end position="607"/>
    </location>
</feature>
<name>A0A8X7T7I3_9BASI</name>
<dbReference type="SMART" id="SM00164">
    <property type="entry name" value="TBC"/>
    <property type="match status" value="1"/>
</dbReference>
<sequence length="1754" mass="183316">MDYADGGHSSAGHSASSQSKRYGGTPSLSSRIQSYTSLLSATNLLPGHTVADLYSLRHLSIQGGVPDQPSWLRPQAWRVLLGYLPPEKREWPQTLASRRHEYAQFLVDFLQPLTTSNQSDTSLPGRVAERDVLLDQLYKDIVRSRKNGFAFYHSDVAFPPVDDPTLTTDRTRAQALDFRQALLHRLRAINHDYAAVTAPEVEGYPINSTPQPNGTFNSFNLNTPTITASAPPATSDSSSVSIPTPTIMLPAPELDLSSAPVPQPSFESIFDPAQHSSTPAGDAPAPFAADAVALPPPPTSSDGEGTGSSELDDLTKILDEQPEPQSAGTGGLLLHASSLTEQSPLAASEQTPNFTFSPPPPASLITTSSATFASVVDNVRDAITNFTTGESPISDGPVVSAEAVDQAVEDMPTPQQAMLEARKAHQDEIQDAQDDAAESTSTDSFLHSLNAFKPSGSTDIGSARSDGSSSASRTPLASSVPLPPAHTVEGFAPTPIPPPLLVGPSPISKDSNHQLRDRRWHAILRMLYVYALLNPSVGYIQGLNEVAFVIYWVMSQSRRSSLNAGGNVTTPTTPRQKPLSPDYMTEGLSGRGGGPSSPAGLSPSTPLGGLGLGTEAGADGQEEADELDLEADAFWCFSNLIGSVRELYEFDGIDHAVAGLRVRNSRGAGVGDVDGLTSPGQGWSRGENGMAGALRRLSLRLRWVDEPLWAELRRASLDPRLPYYSFRWLACLLSNELALPSVVRLWDALLGEQDSSYGAGGASATPTPGAVGGLAESSKVEFLIDVCAALLVRLREPLMRPPPVSSRRVRARRNRTIRRRTPSGRATAEDTDSDAPSIDEEEEEEADNYDAMDFAQDDFAHKMHILQTFPDSLDLDVDVGPLLEQAYIFRQRRLAADLTGDGPPTVDDEDAMRDGGAAAPTPQSLGQRASSAWRDWRTRSTVGTVNGEAGSGTVEMAAGTPSAGTPSASVRSPSGWLSSIGTRFASMPTPSSAGTTERESLSAQISPVGLRLGGSFQRYAEALQSSDAAANLSKASTNLTAKALAMSASWNQRAPAGDVVSPPPPAAGGWTDNSSNVGRASTLGAAQSSLLAKARSVSASYMATMSNAPDARRPSTGDDSDSSFGQHSTRWSRPPVPDFPLPDPNDSDGRRDARFPVNLGGGHMRAQSPEGSDAGSESSSGRRMLPSLRMAAKLGLFPQDARGDVAGGSSGARAAAGPKPLMLSSSARPPRDASRRERGDISSDLEMSRKVSSGPMAGHAQSPISSPRDSVSSHGAGPRVAHGRTLYASRTSRSGHDSSRGGSESGGDYETISSPPSEDGSRRSSMTPGVGRGGGGRGSVSSMTTASRVSGRASGHIMEGEDGLVLSPGGLAQSGGGSGVVPIGKFARAQARTVGHGGAREGSIGSMETPPPPPPSAWKRPIASSSDVPLVRSVDVSLRTRPRRRRQDTGSSLESNSATPTDPRNPLHGSEDGVSGGGDLESSGFDTPLVTTPGVDSLVRYQLSDEPVGLDRSGDTVVGETQTISGSTSTTSATRTASSGSKAGRYRSRLGSNRSFGNGSSKRSSVKSVDSVDGVTYVPAADVLGAGANPSPADAVDVGPPLMEHEEEEEDVYPSNAAPVGEEEAVQPLRPRLSPNGGLLTIDTGMHGHGYGGSVSPSPLPSPGPEAGMFVSADSLLAELGAELEGLSSSSSSPGEDFGRDPSELGWAAGSKGQVAGSGPGVDDNTRRKRLSDVNVPMGTFDAIGSALTHLEED</sequence>
<protein>
    <recommendedName>
        <fullName evidence="2">Rab-GAP TBC domain-containing protein</fullName>
    </recommendedName>
</protein>
<feature type="region of interest" description="Disordered" evidence="1">
    <location>
        <begin position="898"/>
        <end position="1001"/>
    </location>
</feature>
<feature type="compositionally biased region" description="Polar residues" evidence="1">
    <location>
        <begin position="988"/>
        <end position="1001"/>
    </location>
</feature>
<feature type="compositionally biased region" description="Low complexity" evidence="1">
    <location>
        <begin position="279"/>
        <end position="293"/>
    </location>
</feature>
<feature type="compositionally biased region" description="Acidic residues" evidence="1">
    <location>
        <begin position="829"/>
        <end position="848"/>
    </location>
</feature>
<feature type="compositionally biased region" description="Low complexity" evidence="1">
    <location>
        <begin position="1262"/>
        <end position="1273"/>
    </location>
</feature>
<dbReference type="Proteomes" id="UP000078113">
    <property type="component" value="Unassembled WGS sequence"/>
</dbReference>
<dbReference type="EMBL" id="LWDG02000054">
    <property type="protein sequence ID" value="KAE8270348.1"/>
    <property type="molecule type" value="Genomic_DNA"/>
</dbReference>
<dbReference type="Gene3D" id="1.10.8.270">
    <property type="entry name" value="putative rabgap domain of human tbc1 domain family member 14 like domains"/>
    <property type="match status" value="1"/>
</dbReference>
<feature type="region of interest" description="Disordered" evidence="1">
    <location>
        <begin position="1"/>
        <end position="28"/>
    </location>
</feature>
<dbReference type="GO" id="GO:0006886">
    <property type="term" value="P:intracellular protein transport"/>
    <property type="evidence" value="ECO:0007669"/>
    <property type="project" value="TreeGrafter"/>
</dbReference>
<feature type="compositionally biased region" description="Basic residues" evidence="1">
    <location>
        <begin position="807"/>
        <end position="822"/>
    </location>
</feature>
<evidence type="ECO:0000313" key="4">
    <source>
        <dbReference type="Proteomes" id="UP000078113"/>
    </source>
</evidence>
<dbReference type="SUPFAM" id="SSF47923">
    <property type="entry name" value="Ypt/Rab-GAP domain of gyp1p"/>
    <property type="match status" value="3"/>
</dbReference>